<accession>A0A6A6WA95</accession>
<dbReference type="EMBL" id="ML996570">
    <property type="protein sequence ID" value="KAF2758954.1"/>
    <property type="molecule type" value="Genomic_DNA"/>
</dbReference>
<feature type="compositionally biased region" description="Pro residues" evidence="1">
    <location>
        <begin position="50"/>
        <end position="62"/>
    </location>
</feature>
<feature type="compositionally biased region" description="Low complexity" evidence="1">
    <location>
        <begin position="12"/>
        <end position="35"/>
    </location>
</feature>
<dbReference type="Proteomes" id="UP000799437">
    <property type="component" value="Unassembled WGS sequence"/>
</dbReference>
<dbReference type="AlphaFoldDB" id="A0A6A6WA95"/>
<dbReference type="GeneID" id="54481867"/>
<reference evidence="2" key="1">
    <citation type="journal article" date="2020" name="Stud. Mycol.">
        <title>101 Dothideomycetes genomes: a test case for predicting lifestyles and emergence of pathogens.</title>
        <authorList>
            <person name="Haridas S."/>
            <person name="Albert R."/>
            <person name="Binder M."/>
            <person name="Bloem J."/>
            <person name="Labutti K."/>
            <person name="Salamov A."/>
            <person name="Andreopoulos B."/>
            <person name="Baker S."/>
            <person name="Barry K."/>
            <person name="Bills G."/>
            <person name="Bluhm B."/>
            <person name="Cannon C."/>
            <person name="Castanera R."/>
            <person name="Culley D."/>
            <person name="Daum C."/>
            <person name="Ezra D."/>
            <person name="Gonzalez J."/>
            <person name="Henrissat B."/>
            <person name="Kuo A."/>
            <person name="Liang C."/>
            <person name="Lipzen A."/>
            <person name="Lutzoni F."/>
            <person name="Magnuson J."/>
            <person name="Mondo S."/>
            <person name="Nolan M."/>
            <person name="Ohm R."/>
            <person name="Pangilinan J."/>
            <person name="Park H.-J."/>
            <person name="Ramirez L."/>
            <person name="Alfaro M."/>
            <person name="Sun H."/>
            <person name="Tritt A."/>
            <person name="Yoshinaga Y."/>
            <person name="Zwiers L.-H."/>
            <person name="Turgeon B."/>
            <person name="Goodwin S."/>
            <person name="Spatafora J."/>
            <person name="Crous P."/>
            <person name="Grigoriev I."/>
        </authorList>
    </citation>
    <scope>NUCLEOTIDE SEQUENCE</scope>
    <source>
        <strain evidence="2">CBS 121739</strain>
    </source>
</reference>
<keyword evidence="3" id="KW-1185">Reference proteome</keyword>
<dbReference type="RefSeq" id="XP_033601405.1">
    <property type="nucleotide sequence ID" value="XM_033740813.1"/>
</dbReference>
<evidence type="ECO:0000256" key="1">
    <source>
        <dbReference type="SAM" id="MobiDB-lite"/>
    </source>
</evidence>
<protein>
    <submittedName>
        <fullName evidence="2">Uncharacterized protein</fullName>
    </submittedName>
</protein>
<organism evidence="2 3">
    <name type="scientific">Pseudovirgaria hyperparasitica</name>
    <dbReference type="NCBI Taxonomy" id="470096"/>
    <lineage>
        <taxon>Eukaryota</taxon>
        <taxon>Fungi</taxon>
        <taxon>Dikarya</taxon>
        <taxon>Ascomycota</taxon>
        <taxon>Pezizomycotina</taxon>
        <taxon>Dothideomycetes</taxon>
        <taxon>Dothideomycetes incertae sedis</taxon>
        <taxon>Acrospermales</taxon>
        <taxon>Acrospermaceae</taxon>
        <taxon>Pseudovirgaria</taxon>
    </lineage>
</organism>
<evidence type="ECO:0000313" key="2">
    <source>
        <dbReference type="EMBL" id="KAF2758954.1"/>
    </source>
</evidence>
<evidence type="ECO:0000313" key="3">
    <source>
        <dbReference type="Proteomes" id="UP000799437"/>
    </source>
</evidence>
<sequence length="219" mass="24785">MQRPKCVVNNYTPLTPHTQTHPHNPLSPRTSSPSHSHSHSYRGWCSAKPPAQPPAHLIPPAKPSIVPGVKDTRHVPTTLLQRQRGRKERGRGKRRCTTYFSMPRTYPIPASTQTHHARHLPPHTSTRFLPSPIARHFTSSMSDTKFPIFCNIGFCEGWDGMEGACACLYVDVLRCDVAARRLLDGWMEGRIHYVVLLYLTWDCFRYSKHKSAVLSGVVV</sequence>
<proteinExistence type="predicted"/>
<name>A0A6A6WA95_9PEZI</name>
<gene>
    <name evidence="2" type="ORF">EJ05DRAFT_327482</name>
</gene>
<feature type="region of interest" description="Disordered" evidence="1">
    <location>
        <begin position="1"/>
        <end position="70"/>
    </location>
</feature>